<dbReference type="Gene3D" id="3.15.10.30">
    <property type="entry name" value="Haemolymph juvenile hormone binding protein"/>
    <property type="match status" value="1"/>
</dbReference>
<evidence type="ECO:0000313" key="1">
    <source>
        <dbReference type="EMBL" id="CAA9998699.1"/>
    </source>
</evidence>
<sequence>MDVLYRHVRFIESVVFDLRTCLANNKLRTKSTRTSASIFVERGGSREGERSPRPSRDVIAVLQLYFQHAHYAIAHYPLTTILRMHMSNIRNCILLFVSGIPKIRIPPADPFVIPELNVNRDQPNLKIKAKLKNIVAKGGSNFKISKLDAWYSWARRTYNYRTCIGFLSKQHYSHVGTPDEKMVAILREGL</sequence>
<dbReference type="Pfam" id="PF06585">
    <property type="entry name" value="JHBP"/>
    <property type="match status" value="1"/>
</dbReference>
<name>A0A6H5G8Y5_9HEMI</name>
<dbReference type="AlphaFoldDB" id="A0A6H5G8Y5"/>
<gene>
    <name evidence="1" type="ORF">NTEN_LOCUS4982</name>
</gene>
<dbReference type="Proteomes" id="UP000479000">
    <property type="component" value="Unassembled WGS sequence"/>
</dbReference>
<evidence type="ECO:0000313" key="2">
    <source>
        <dbReference type="Proteomes" id="UP000479000"/>
    </source>
</evidence>
<dbReference type="OrthoDB" id="8185902at2759"/>
<reference evidence="1 2" key="1">
    <citation type="submission" date="2020-02" db="EMBL/GenBank/DDBJ databases">
        <authorList>
            <person name="Ferguson B K."/>
        </authorList>
    </citation>
    <scope>NUCLEOTIDE SEQUENCE [LARGE SCALE GENOMIC DNA]</scope>
</reference>
<accession>A0A6H5G8Y5</accession>
<dbReference type="InterPro" id="IPR010562">
    <property type="entry name" value="Haemolymph_juvenile_hormone-bd"/>
</dbReference>
<proteinExistence type="predicted"/>
<dbReference type="InterPro" id="IPR038606">
    <property type="entry name" value="To_sf"/>
</dbReference>
<protein>
    <submittedName>
        <fullName evidence="1">Uncharacterized protein</fullName>
    </submittedName>
</protein>
<organism evidence="1 2">
    <name type="scientific">Nesidiocoris tenuis</name>
    <dbReference type="NCBI Taxonomy" id="355587"/>
    <lineage>
        <taxon>Eukaryota</taxon>
        <taxon>Metazoa</taxon>
        <taxon>Ecdysozoa</taxon>
        <taxon>Arthropoda</taxon>
        <taxon>Hexapoda</taxon>
        <taxon>Insecta</taxon>
        <taxon>Pterygota</taxon>
        <taxon>Neoptera</taxon>
        <taxon>Paraneoptera</taxon>
        <taxon>Hemiptera</taxon>
        <taxon>Heteroptera</taxon>
        <taxon>Panheteroptera</taxon>
        <taxon>Cimicomorpha</taxon>
        <taxon>Miridae</taxon>
        <taxon>Dicyphina</taxon>
        <taxon>Nesidiocoris</taxon>
    </lineage>
</organism>
<dbReference type="EMBL" id="CADCXU010007306">
    <property type="protein sequence ID" value="CAA9998699.1"/>
    <property type="molecule type" value="Genomic_DNA"/>
</dbReference>
<keyword evidence="2" id="KW-1185">Reference proteome</keyword>